<evidence type="ECO:0000256" key="6">
    <source>
        <dbReference type="ARBA" id="ARBA00022989"/>
    </source>
</evidence>
<dbReference type="Proteomes" id="UP000635278">
    <property type="component" value="Unassembled WGS sequence"/>
</dbReference>
<comment type="subcellular location">
    <subcellularLocation>
        <location evidence="1">Cell membrane</location>
        <topology evidence="1">Multi-pass membrane protein</topology>
    </subcellularLocation>
</comment>
<keyword evidence="3" id="KW-1003">Cell membrane</keyword>
<feature type="transmembrane region" description="Helical" evidence="8">
    <location>
        <begin position="76"/>
        <end position="98"/>
    </location>
</feature>
<keyword evidence="5" id="KW-0653">Protein transport</keyword>
<dbReference type="RefSeq" id="WP_206752610.1">
    <property type="nucleotide sequence ID" value="NZ_WOTB01000008.1"/>
</dbReference>
<organism evidence="9 10">
    <name type="scientific">Acetobacter musti</name>
    <dbReference type="NCBI Taxonomy" id="864732"/>
    <lineage>
        <taxon>Bacteria</taxon>
        <taxon>Pseudomonadati</taxon>
        <taxon>Pseudomonadota</taxon>
        <taxon>Alphaproteobacteria</taxon>
        <taxon>Acetobacterales</taxon>
        <taxon>Acetobacteraceae</taxon>
        <taxon>Acetobacter</taxon>
    </lineage>
</organism>
<feature type="transmembrane region" description="Helical" evidence="8">
    <location>
        <begin position="168"/>
        <end position="192"/>
    </location>
</feature>
<evidence type="ECO:0000313" key="9">
    <source>
        <dbReference type="EMBL" id="NHN84593.1"/>
    </source>
</evidence>
<dbReference type="InterPro" id="IPR000109">
    <property type="entry name" value="POT_fam"/>
</dbReference>
<evidence type="ECO:0000256" key="3">
    <source>
        <dbReference type="ARBA" id="ARBA00022475"/>
    </source>
</evidence>
<evidence type="ECO:0000256" key="2">
    <source>
        <dbReference type="ARBA" id="ARBA00022448"/>
    </source>
</evidence>
<name>A0ABX0JMG5_9PROT</name>
<evidence type="ECO:0000256" key="1">
    <source>
        <dbReference type="ARBA" id="ARBA00004651"/>
    </source>
</evidence>
<dbReference type="EMBL" id="WOTB01000008">
    <property type="protein sequence ID" value="NHN84593.1"/>
    <property type="molecule type" value="Genomic_DNA"/>
</dbReference>
<feature type="transmembrane region" description="Helical" evidence="8">
    <location>
        <begin position="419"/>
        <end position="441"/>
    </location>
</feature>
<keyword evidence="10" id="KW-1185">Reference proteome</keyword>
<dbReference type="InterPro" id="IPR005279">
    <property type="entry name" value="Dipep/tripep_permease"/>
</dbReference>
<evidence type="ECO:0000256" key="4">
    <source>
        <dbReference type="ARBA" id="ARBA00022692"/>
    </source>
</evidence>
<dbReference type="PANTHER" id="PTHR23517:SF15">
    <property type="entry name" value="PROTON-DEPENDENT OLIGOPEPTIDE FAMILY TRANSPORT PROTEIN"/>
    <property type="match status" value="1"/>
</dbReference>
<keyword evidence="6 8" id="KW-1133">Transmembrane helix</keyword>
<dbReference type="InterPro" id="IPR050171">
    <property type="entry name" value="MFS_Transporters"/>
</dbReference>
<dbReference type="SUPFAM" id="SSF103473">
    <property type="entry name" value="MFS general substrate transporter"/>
    <property type="match status" value="1"/>
</dbReference>
<dbReference type="PROSITE" id="PS01022">
    <property type="entry name" value="PTR2_1"/>
    <property type="match status" value="1"/>
</dbReference>
<feature type="transmembrane region" description="Helical" evidence="8">
    <location>
        <begin position="356"/>
        <end position="377"/>
    </location>
</feature>
<dbReference type="Pfam" id="PF00854">
    <property type="entry name" value="PTR2"/>
    <property type="match status" value="1"/>
</dbReference>
<accession>A0ABX0JMG5</accession>
<dbReference type="PANTHER" id="PTHR23517">
    <property type="entry name" value="RESISTANCE PROTEIN MDTM, PUTATIVE-RELATED-RELATED"/>
    <property type="match status" value="1"/>
</dbReference>
<dbReference type="NCBIfam" id="TIGR00924">
    <property type="entry name" value="yjdL_sub1_fam"/>
    <property type="match status" value="1"/>
</dbReference>
<dbReference type="Gene3D" id="1.20.1250.20">
    <property type="entry name" value="MFS general substrate transporter like domains"/>
    <property type="match status" value="2"/>
</dbReference>
<keyword evidence="5" id="KW-0571">Peptide transport</keyword>
<dbReference type="CDD" id="cd17346">
    <property type="entry name" value="MFS_DtpA_like"/>
    <property type="match status" value="1"/>
</dbReference>
<keyword evidence="7 8" id="KW-0472">Membrane</keyword>
<sequence length="463" mass="49996">MVRVSVSAIQTHPRGLRYLFLTEAWERFSYYGMTSLVMLYMVRRILLPGNIDAVTGMHGMRAALELLTGPLTPRALAAQIFGLYTAFVYFTPVLGGLLADHVLGVRRTVLLGGLLLAAGHFAMAFDTSFLIALLLLVCGTGCLKGNISAQVGTLYPPEDEERRTRGYVIFYTGINVGATLGPLVCGALAQFYGWHAGFALSGALMLLSIGCYLAGFRYFPADPPVRRNRTTLPPVSPASRAALRALVPVVLITIFQTIAYYQCFAAGQIWISERVRLTTPFGHIPAPWFNSVDALISVLSVPPLLAFWRWQAAQGREPDAVGKIRTGAGLATACSLLLCLGDVTAGSALVSPLIPLAAIAGFGVALNFYWPPTLALVSRASPLRLRSTAMGVAYMSYFVANLCKGWLGTLYEPLGPARFWLLNTGVAATGFVLLLCFGRLLSNRIESAILAATEQPDTIRKLK</sequence>
<dbReference type="InterPro" id="IPR018456">
    <property type="entry name" value="PTR2_symporter_CS"/>
</dbReference>
<protein>
    <submittedName>
        <fullName evidence="9">MFS transporter</fullName>
    </submittedName>
</protein>
<feature type="transmembrane region" description="Helical" evidence="8">
    <location>
        <begin position="28"/>
        <end position="47"/>
    </location>
</feature>
<feature type="transmembrane region" description="Helical" evidence="8">
    <location>
        <begin position="241"/>
        <end position="261"/>
    </location>
</feature>
<feature type="transmembrane region" description="Helical" evidence="8">
    <location>
        <begin position="129"/>
        <end position="147"/>
    </location>
</feature>
<evidence type="ECO:0000256" key="8">
    <source>
        <dbReference type="SAM" id="Phobius"/>
    </source>
</evidence>
<proteinExistence type="predicted"/>
<feature type="transmembrane region" description="Helical" evidence="8">
    <location>
        <begin position="328"/>
        <end position="350"/>
    </location>
</feature>
<keyword evidence="4 8" id="KW-0812">Transmembrane</keyword>
<keyword evidence="2" id="KW-0813">Transport</keyword>
<dbReference type="InterPro" id="IPR036259">
    <property type="entry name" value="MFS_trans_sf"/>
</dbReference>
<feature type="transmembrane region" description="Helical" evidence="8">
    <location>
        <begin position="105"/>
        <end position="123"/>
    </location>
</feature>
<reference evidence="9 10" key="1">
    <citation type="journal article" date="2020" name="Int. J. Syst. Evol. Microbiol.">
        <title>Novel acetic acid bacteria from cider fermentations: Acetobacter conturbans sp. nov. and Acetobacter fallax sp. nov.</title>
        <authorList>
            <person name="Sombolestani A.S."/>
            <person name="Cleenwerck I."/>
            <person name="Cnockaert M."/>
            <person name="Borremans W."/>
            <person name="Wieme A.D."/>
            <person name="De Vuyst L."/>
            <person name="Vandamme P."/>
        </authorList>
    </citation>
    <scope>NUCLEOTIDE SEQUENCE [LARGE SCALE GENOMIC DNA]</scope>
    <source>
        <strain evidence="9 10">LMG 30640</strain>
    </source>
</reference>
<comment type="caution">
    <text evidence="9">The sequence shown here is derived from an EMBL/GenBank/DDBJ whole genome shotgun (WGS) entry which is preliminary data.</text>
</comment>
<evidence type="ECO:0000256" key="5">
    <source>
        <dbReference type="ARBA" id="ARBA00022856"/>
    </source>
</evidence>
<gene>
    <name evidence="9" type="ORF">GOB93_08035</name>
</gene>
<feature type="transmembrane region" description="Helical" evidence="8">
    <location>
        <begin position="288"/>
        <end position="308"/>
    </location>
</feature>
<feature type="transmembrane region" description="Helical" evidence="8">
    <location>
        <begin position="198"/>
        <end position="220"/>
    </location>
</feature>
<evidence type="ECO:0000256" key="7">
    <source>
        <dbReference type="ARBA" id="ARBA00023136"/>
    </source>
</evidence>
<feature type="transmembrane region" description="Helical" evidence="8">
    <location>
        <begin position="389"/>
        <end position="407"/>
    </location>
</feature>
<evidence type="ECO:0000313" key="10">
    <source>
        <dbReference type="Proteomes" id="UP000635278"/>
    </source>
</evidence>